<accession>A0A150TTG0</accession>
<dbReference type="InterPro" id="IPR004045">
    <property type="entry name" value="Glutathione_S-Trfase_N"/>
</dbReference>
<dbReference type="PANTHER" id="PTHR44051:SF21">
    <property type="entry name" value="GLUTATHIONE S-TRANSFERASE FAMILY PROTEIN"/>
    <property type="match status" value="1"/>
</dbReference>
<keyword evidence="4" id="KW-0808">Transferase</keyword>
<dbReference type="CDD" id="cd03207">
    <property type="entry name" value="GST_C_8"/>
    <property type="match status" value="1"/>
</dbReference>
<gene>
    <name evidence="4" type="ORF">BE21_26250</name>
</gene>
<dbReference type="EMBL" id="JEME01001130">
    <property type="protein sequence ID" value="KYG07972.1"/>
    <property type="molecule type" value="Genomic_DNA"/>
</dbReference>
<dbReference type="AlphaFoldDB" id="A0A150TTG0"/>
<dbReference type="Proteomes" id="UP000075502">
    <property type="component" value="Unassembled WGS sequence"/>
</dbReference>
<dbReference type="Pfam" id="PF00043">
    <property type="entry name" value="GST_C"/>
    <property type="match status" value="1"/>
</dbReference>
<reference evidence="4 5" key="1">
    <citation type="submission" date="2014-02" db="EMBL/GenBank/DDBJ databases">
        <title>The small core and large imbalanced accessory genome model reveals a collaborative survival strategy of Sorangium cellulosum strains in nature.</title>
        <authorList>
            <person name="Han K."/>
            <person name="Peng R."/>
            <person name="Blom J."/>
            <person name="Li Y.-Z."/>
        </authorList>
    </citation>
    <scope>NUCLEOTIDE SEQUENCE [LARGE SCALE GENOMIC DNA]</scope>
    <source>
        <strain evidence="4 5">So0007-03</strain>
    </source>
</reference>
<dbReference type="SFLD" id="SFLDG01150">
    <property type="entry name" value="Main.1:_Beta-like"/>
    <property type="match status" value="1"/>
</dbReference>
<feature type="domain" description="GST N-terminal" evidence="2">
    <location>
        <begin position="9"/>
        <end position="90"/>
    </location>
</feature>
<dbReference type="SUPFAM" id="SSF52833">
    <property type="entry name" value="Thioredoxin-like"/>
    <property type="match status" value="1"/>
</dbReference>
<dbReference type="GO" id="GO:0016740">
    <property type="term" value="F:transferase activity"/>
    <property type="evidence" value="ECO:0007669"/>
    <property type="project" value="UniProtKB-KW"/>
</dbReference>
<dbReference type="SFLD" id="SFLDG00358">
    <property type="entry name" value="Main_(cytGST)"/>
    <property type="match status" value="1"/>
</dbReference>
<protein>
    <submittedName>
        <fullName evidence="4">Glutathione S-transferase</fullName>
    </submittedName>
</protein>
<dbReference type="PROSITE" id="PS50404">
    <property type="entry name" value="GST_NTER"/>
    <property type="match status" value="1"/>
</dbReference>
<dbReference type="SUPFAM" id="SSF47616">
    <property type="entry name" value="GST C-terminal domain-like"/>
    <property type="match status" value="1"/>
</dbReference>
<dbReference type="PROSITE" id="PS50405">
    <property type="entry name" value="GST_CTER"/>
    <property type="match status" value="1"/>
</dbReference>
<dbReference type="Gene3D" id="1.20.1050.10">
    <property type="match status" value="1"/>
</dbReference>
<evidence type="ECO:0000259" key="3">
    <source>
        <dbReference type="PROSITE" id="PS50405"/>
    </source>
</evidence>
<dbReference type="Pfam" id="PF02798">
    <property type="entry name" value="GST_N"/>
    <property type="match status" value="1"/>
</dbReference>
<dbReference type="PANTHER" id="PTHR44051">
    <property type="entry name" value="GLUTATHIONE S-TRANSFERASE-RELATED"/>
    <property type="match status" value="1"/>
</dbReference>
<dbReference type="InterPro" id="IPR040079">
    <property type="entry name" value="Glutathione_S-Trfase"/>
</dbReference>
<evidence type="ECO:0000313" key="5">
    <source>
        <dbReference type="Proteomes" id="UP000075502"/>
    </source>
</evidence>
<dbReference type="InterPro" id="IPR004046">
    <property type="entry name" value="GST_C"/>
</dbReference>
<evidence type="ECO:0000259" key="2">
    <source>
        <dbReference type="PROSITE" id="PS50404"/>
    </source>
</evidence>
<dbReference type="InterPro" id="IPR036282">
    <property type="entry name" value="Glutathione-S-Trfase_C_sf"/>
</dbReference>
<dbReference type="Gene3D" id="3.40.30.10">
    <property type="entry name" value="Glutaredoxin"/>
    <property type="match status" value="1"/>
</dbReference>
<organism evidence="4 5">
    <name type="scientific">Sorangium cellulosum</name>
    <name type="common">Polyangium cellulosum</name>
    <dbReference type="NCBI Taxonomy" id="56"/>
    <lineage>
        <taxon>Bacteria</taxon>
        <taxon>Pseudomonadati</taxon>
        <taxon>Myxococcota</taxon>
        <taxon>Polyangia</taxon>
        <taxon>Polyangiales</taxon>
        <taxon>Polyangiaceae</taxon>
        <taxon>Sorangium</taxon>
    </lineage>
</organism>
<comment type="similarity">
    <text evidence="1">Belongs to the GST superfamily.</text>
</comment>
<feature type="domain" description="GST C-terminal" evidence="3">
    <location>
        <begin position="96"/>
        <end position="213"/>
    </location>
</feature>
<dbReference type="InterPro" id="IPR010987">
    <property type="entry name" value="Glutathione-S-Trfase_C-like"/>
</dbReference>
<name>A0A150TTG0_SORCE</name>
<evidence type="ECO:0000256" key="1">
    <source>
        <dbReference type="RuleBase" id="RU003494"/>
    </source>
</evidence>
<evidence type="ECO:0000313" key="4">
    <source>
        <dbReference type="EMBL" id="KYG07972.1"/>
    </source>
</evidence>
<proteinExistence type="inferred from homology"/>
<dbReference type="InterPro" id="IPR036249">
    <property type="entry name" value="Thioredoxin-like_sf"/>
</dbReference>
<comment type="caution">
    <text evidence="4">The sequence shown here is derived from an EMBL/GenBank/DDBJ whole genome shotgun (WGS) entry which is preliminary data.</text>
</comment>
<sequence length="224" mass="24428">MADSTTPTRGNLVFYHSPHTRASGTRILLDELGAPHELRVLNMKAGEQRKAPYLAVNPLGKVPAIVHDGALVTEQVAIFIYLADLFPEAGLAPALRDPQRGPYLRWLAYYGSCFEPAMTDRAMKREPAPPAMSPYGDFDTMFGTLVEALRQGPYLLGERFSAADILWGGALRWMTQFKLIPELPEIAAYVARICSRPSFARVMAEDAQLAAAHEAAVAAAAQAS</sequence>
<dbReference type="CDD" id="cd03046">
    <property type="entry name" value="GST_N_GTT1_like"/>
    <property type="match status" value="1"/>
</dbReference>
<dbReference type="SFLD" id="SFLDS00019">
    <property type="entry name" value="Glutathione_Transferase_(cytos"/>
    <property type="match status" value="1"/>
</dbReference>